<dbReference type="EC" id="3.1.3.1" evidence="1"/>
<protein>
    <recommendedName>
        <fullName evidence="1">alkaline phosphatase</fullName>
        <ecNumber evidence="1">3.1.3.1</ecNumber>
    </recommendedName>
</protein>
<reference evidence="3 4" key="1">
    <citation type="journal article" date="2018" name="Mol. Ecol.">
        <title>The obligate alkalophilic soda-lake fungus Sodiomyces alkalinus has shifted to a protein diet.</title>
        <authorList>
            <person name="Grum-Grzhimaylo A.A."/>
            <person name="Falkoski D.L."/>
            <person name="van den Heuvel J."/>
            <person name="Valero-Jimenez C.A."/>
            <person name="Min B."/>
            <person name="Choi I.G."/>
            <person name="Lipzen A."/>
            <person name="Daum C.G."/>
            <person name="Aanen D.K."/>
            <person name="Tsang A."/>
            <person name="Henrissat B."/>
            <person name="Bilanenko E.N."/>
            <person name="de Vries R.P."/>
            <person name="van Kan J.A.L."/>
            <person name="Grigoriev I.V."/>
            <person name="Debets A.J.M."/>
        </authorList>
    </citation>
    <scope>NUCLEOTIDE SEQUENCE [LARGE SCALE GENOMIC DNA]</scope>
    <source>
        <strain evidence="3 4">F11</strain>
    </source>
</reference>
<dbReference type="GeneID" id="39582633"/>
<dbReference type="InterPro" id="IPR017850">
    <property type="entry name" value="Alkaline_phosphatase_core_sf"/>
</dbReference>
<dbReference type="GO" id="GO:0004035">
    <property type="term" value="F:alkaline phosphatase activity"/>
    <property type="evidence" value="ECO:0007669"/>
    <property type="project" value="UniProtKB-EC"/>
</dbReference>
<dbReference type="Pfam" id="PF00245">
    <property type="entry name" value="Alk_phosphatase"/>
    <property type="match status" value="1"/>
</dbReference>
<evidence type="ECO:0000313" key="3">
    <source>
        <dbReference type="EMBL" id="ROT39271.1"/>
    </source>
</evidence>
<proteinExistence type="predicted"/>
<dbReference type="Proteomes" id="UP000272025">
    <property type="component" value="Unassembled WGS sequence"/>
</dbReference>
<keyword evidence="4" id="KW-1185">Reference proteome</keyword>
<evidence type="ECO:0000256" key="1">
    <source>
        <dbReference type="ARBA" id="ARBA00012647"/>
    </source>
</evidence>
<dbReference type="PANTHER" id="PTHR11596:SF72">
    <property type="entry name" value="ALKALINE PHOSPHATASE"/>
    <property type="match status" value="1"/>
</dbReference>
<dbReference type="Gene3D" id="3.40.720.10">
    <property type="entry name" value="Alkaline Phosphatase, subunit A"/>
    <property type="match status" value="2"/>
</dbReference>
<dbReference type="OrthoDB" id="5818554at2759"/>
<accession>A0A3N2PXN1</accession>
<evidence type="ECO:0000313" key="4">
    <source>
        <dbReference type="Proteomes" id="UP000272025"/>
    </source>
</evidence>
<name>A0A3N2PXN1_SODAK</name>
<dbReference type="AlphaFoldDB" id="A0A3N2PXN1"/>
<dbReference type="EMBL" id="ML119054">
    <property type="protein sequence ID" value="ROT39271.1"/>
    <property type="molecule type" value="Genomic_DNA"/>
</dbReference>
<dbReference type="InterPro" id="IPR001952">
    <property type="entry name" value="Alkaline_phosphatase"/>
</dbReference>
<dbReference type="PANTHER" id="PTHR11596">
    <property type="entry name" value="ALKALINE PHOSPHATASE"/>
    <property type="match status" value="1"/>
</dbReference>
<evidence type="ECO:0000256" key="2">
    <source>
        <dbReference type="PIRSR" id="PIRSR601952-1"/>
    </source>
</evidence>
<organism evidence="3 4">
    <name type="scientific">Sodiomyces alkalinus (strain CBS 110278 / VKM F-3762 / F11)</name>
    <name type="common">Alkaliphilic filamentous fungus</name>
    <dbReference type="NCBI Taxonomy" id="1314773"/>
    <lineage>
        <taxon>Eukaryota</taxon>
        <taxon>Fungi</taxon>
        <taxon>Dikarya</taxon>
        <taxon>Ascomycota</taxon>
        <taxon>Pezizomycotina</taxon>
        <taxon>Sordariomycetes</taxon>
        <taxon>Hypocreomycetidae</taxon>
        <taxon>Glomerellales</taxon>
        <taxon>Plectosphaerellaceae</taxon>
        <taxon>Sodiomyces</taxon>
    </lineage>
</organism>
<dbReference type="SUPFAM" id="SSF53649">
    <property type="entry name" value="Alkaline phosphatase-like"/>
    <property type="match status" value="1"/>
</dbReference>
<gene>
    <name evidence="3" type="ORF">SODALDRAFT_359149</name>
</gene>
<feature type="active site" description="Phosphoserine intermediate" evidence="2">
    <location>
        <position position="106"/>
    </location>
</feature>
<dbReference type="RefSeq" id="XP_028467077.1">
    <property type="nucleotide sequence ID" value="XM_028614155.1"/>
</dbReference>
<sequence length="273" mass="29165">MPETCSAQEAAATDGASRVSKLWRGSSFDTFDIALPLPLIRHSGPCPVPVPVSRLTSHVPTSHITAARLIGHRSINGKYQTKLKLDEFPVIGHQTTHSIDTFITDSANSASALYSGHKSTVNAMGGLGIFSRSNLPTWLDRNVYTENLRGLSNDPAGFGAHPDIREDFQVRENAARVPAVRGPGDYGHVANPGQAVDGFVTNGTIPTSESQGVHSLTDVMVYAMGPCQEIFGGTYDNTDVFYEMATCFGLGQPKNATPVVALGVVRLDQSDPL</sequence>
<dbReference type="STRING" id="1314773.A0A3N2PXN1"/>